<gene>
    <name evidence="13" type="ORF">WKI299_LOCUS18172</name>
</gene>
<keyword evidence="8" id="KW-0378">Hydrolase</keyword>
<dbReference type="InterPro" id="IPR032466">
    <property type="entry name" value="Metal_Hydrolase"/>
</dbReference>
<organism evidence="13 14">
    <name type="scientific">Rotaria magnacalcarata</name>
    <dbReference type="NCBI Taxonomy" id="392030"/>
    <lineage>
        <taxon>Eukaryota</taxon>
        <taxon>Metazoa</taxon>
        <taxon>Spiralia</taxon>
        <taxon>Gnathifera</taxon>
        <taxon>Rotifera</taxon>
        <taxon>Eurotatoria</taxon>
        <taxon>Bdelloidea</taxon>
        <taxon>Philodinida</taxon>
        <taxon>Philodinidae</taxon>
        <taxon>Rotaria</taxon>
    </lineage>
</organism>
<comment type="caution">
    <text evidence="13">The sequence shown here is derived from an EMBL/GenBank/DDBJ whole genome shotgun (WGS) entry which is preliminary data.</text>
</comment>
<dbReference type="Pfam" id="PF01979">
    <property type="entry name" value="Amidohydro_1"/>
    <property type="match status" value="1"/>
</dbReference>
<evidence type="ECO:0000256" key="10">
    <source>
        <dbReference type="ARBA" id="ARBA00022833"/>
    </source>
</evidence>
<comment type="cofactor">
    <cofactor evidence="2">
        <name>Fe(3+)</name>
        <dbReference type="ChEBI" id="CHEBI:29034"/>
    </cofactor>
</comment>
<accession>A0A816T301</accession>
<comment type="pathway">
    <text evidence="3">Amino-acid degradation; L-histidine degradation into L-glutamate; N-formimidoyl-L-glutamate from L-histidine: step 3/3.</text>
</comment>
<comment type="catalytic activity">
    <reaction evidence="1">
        <text>4-imidazolone-5-propanoate + H2O = N-formimidoyl-L-glutamate</text>
        <dbReference type="Rhea" id="RHEA:23660"/>
        <dbReference type="ChEBI" id="CHEBI:15377"/>
        <dbReference type="ChEBI" id="CHEBI:58928"/>
        <dbReference type="ChEBI" id="CHEBI:77893"/>
        <dbReference type="EC" id="3.5.2.7"/>
    </reaction>
</comment>
<dbReference type="GO" id="GO:0046872">
    <property type="term" value="F:metal ion binding"/>
    <property type="evidence" value="ECO:0007669"/>
    <property type="project" value="UniProtKB-KW"/>
</dbReference>
<evidence type="ECO:0000313" key="14">
    <source>
        <dbReference type="Proteomes" id="UP000663856"/>
    </source>
</evidence>
<evidence type="ECO:0000256" key="4">
    <source>
        <dbReference type="ARBA" id="ARBA00008002"/>
    </source>
</evidence>
<dbReference type="AlphaFoldDB" id="A0A816T301"/>
<name>A0A816T301_9BILA</name>
<evidence type="ECO:0000256" key="2">
    <source>
        <dbReference type="ARBA" id="ARBA00001965"/>
    </source>
</evidence>
<dbReference type="PANTHER" id="PTHR42752">
    <property type="entry name" value="IMIDAZOLONEPROPIONASE"/>
    <property type="match status" value="1"/>
</dbReference>
<evidence type="ECO:0000256" key="1">
    <source>
        <dbReference type="ARBA" id="ARBA00000853"/>
    </source>
</evidence>
<dbReference type="SUPFAM" id="SSF51338">
    <property type="entry name" value="Composite domain of metallo-dependent hydrolases"/>
    <property type="match status" value="1"/>
</dbReference>
<evidence type="ECO:0000256" key="6">
    <source>
        <dbReference type="ARBA" id="ARBA00013406"/>
    </source>
</evidence>
<keyword evidence="9" id="KW-0369">Histidine metabolism</keyword>
<evidence type="ECO:0000256" key="5">
    <source>
        <dbReference type="ARBA" id="ARBA00012864"/>
    </source>
</evidence>
<dbReference type="CDD" id="cd01296">
    <property type="entry name" value="Imidazolone-5PH"/>
    <property type="match status" value="1"/>
</dbReference>
<reference evidence="13" key="1">
    <citation type="submission" date="2021-02" db="EMBL/GenBank/DDBJ databases">
        <authorList>
            <person name="Nowell W R."/>
        </authorList>
    </citation>
    <scope>NUCLEOTIDE SEQUENCE</scope>
</reference>
<dbReference type="UniPathway" id="UPA00379">
    <property type="reaction ID" value="UER00551"/>
</dbReference>
<evidence type="ECO:0000256" key="7">
    <source>
        <dbReference type="ARBA" id="ARBA00022723"/>
    </source>
</evidence>
<dbReference type="InterPro" id="IPR006680">
    <property type="entry name" value="Amidohydro-rel"/>
</dbReference>
<dbReference type="InterPro" id="IPR005920">
    <property type="entry name" value="HutI"/>
</dbReference>
<dbReference type="Gene3D" id="2.30.40.10">
    <property type="entry name" value="Urease, subunit C, domain 1"/>
    <property type="match status" value="1"/>
</dbReference>
<keyword evidence="7" id="KW-0479">Metal-binding</keyword>
<dbReference type="GO" id="GO:0050480">
    <property type="term" value="F:imidazolonepropionase activity"/>
    <property type="evidence" value="ECO:0007669"/>
    <property type="project" value="UniProtKB-EC"/>
</dbReference>
<comment type="similarity">
    <text evidence="4">Belongs to the metallo-dependent hydrolases superfamily. HutI family.</text>
</comment>
<evidence type="ECO:0000313" key="13">
    <source>
        <dbReference type="EMBL" id="CAF2091255.1"/>
    </source>
</evidence>
<proteinExistence type="inferred from homology"/>
<dbReference type="EC" id="3.5.2.7" evidence="5"/>
<feature type="domain" description="Amidohydrolase-related" evidence="12">
    <location>
        <begin position="85"/>
        <end position="400"/>
    </location>
</feature>
<dbReference type="PANTHER" id="PTHR42752:SF1">
    <property type="entry name" value="IMIDAZOLONEPROPIONASE-RELATED"/>
    <property type="match status" value="1"/>
</dbReference>
<sequence>MMLQMTLRTLIYGARQIVTVTRNNDEKFLCGKDMQAIGIIKSDVVGLSLMIENENIIAIGTDDDIARQFEGIEVDKKIDASGCCILPGFVDAHTHPIWAGDRVHEYAKKLAGATYMEIMREGGGIGFTVEKTKLATDKELLVSLVARLKRMLQAGTTHVECKTGYGLEWSDELRLLKLLEQARSHVSIGISITYCAAHAIPKNRTAEEMTEDIVNKQIKALKKFIDSKEINVNDIDVFCEKGVYDIEQSRRILLAGKEIGLGINFHGDELNYTGSAEMGADIGARAISHLECISDDGIRAMASAKTFAVILPHTGYLLRIEMPPVRRMIDAGVPVALGTDANPNAFSSAMSISMNLACVLCHMSLEEALVAATINSAAALGISDKYGSLEVGKKADLIICRCPSWEHIIYQFGDHTHLILYVLKHGAIVYVKAK</sequence>
<evidence type="ECO:0000259" key="12">
    <source>
        <dbReference type="Pfam" id="PF01979"/>
    </source>
</evidence>
<dbReference type="GO" id="GO:0005737">
    <property type="term" value="C:cytoplasm"/>
    <property type="evidence" value="ECO:0007669"/>
    <property type="project" value="InterPro"/>
</dbReference>
<dbReference type="EMBL" id="CAJNRF010007416">
    <property type="protein sequence ID" value="CAF2091255.1"/>
    <property type="molecule type" value="Genomic_DNA"/>
</dbReference>
<dbReference type="SUPFAM" id="SSF51556">
    <property type="entry name" value="Metallo-dependent hydrolases"/>
    <property type="match status" value="1"/>
</dbReference>
<evidence type="ECO:0000256" key="8">
    <source>
        <dbReference type="ARBA" id="ARBA00022801"/>
    </source>
</evidence>
<dbReference type="Gene3D" id="3.20.20.140">
    <property type="entry name" value="Metal-dependent hydrolases"/>
    <property type="match status" value="1"/>
</dbReference>
<dbReference type="GO" id="GO:0019557">
    <property type="term" value="P:L-histidine catabolic process to glutamate and formate"/>
    <property type="evidence" value="ECO:0007669"/>
    <property type="project" value="UniProtKB-UniPathway"/>
</dbReference>
<evidence type="ECO:0000256" key="11">
    <source>
        <dbReference type="ARBA" id="ARBA00023004"/>
    </source>
</evidence>
<evidence type="ECO:0000256" key="3">
    <source>
        <dbReference type="ARBA" id="ARBA00004758"/>
    </source>
</evidence>
<dbReference type="GO" id="GO:0019556">
    <property type="term" value="P:L-histidine catabolic process to glutamate and formamide"/>
    <property type="evidence" value="ECO:0007669"/>
    <property type="project" value="UniProtKB-UniPathway"/>
</dbReference>
<keyword evidence="11" id="KW-0408">Iron</keyword>
<dbReference type="FunFam" id="3.20.20.140:FF:000007">
    <property type="entry name" value="Imidazolonepropionase"/>
    <property type="match status" value="1"/>
</dbReference>
<protein>
    <recommendedName>
        <fullName evidence="6">Probable imidazolonepropionase</fullName>
        <ecNumber evidence="5">3.5.2.7</ecNumber>
    </recommendedName>
</protein>
<dbReference type="NCBIfam" id="TIGR01224">
    <property type="entry name" value="hutI"/>
    <property type="match status" value="1"/>
</dbReference>
<evidence type="ECO:0000256" key="9">
    <source>
        <dbReference type="ARBA" id="ARBA00022808"/>
    </source>
</evidence>
<dbReference type="InterPro" id="IPR011059">
    <property type="entry name" value="Metal-dep_hydrolase_composite"/>
</dbReference>
<keyword evidence="10" id="KW-0862">Zinc</keyword>
<dbReference type="Proteomes" id="UP000663856">
    <property type="component" value="Unassembled WGS sequence"/>
</dbReference>